<dbReference type="EMBL" id="CP017147">
    <property type="protein sequence ID" value="AOO84270.1"/>
    <property type="molecule type" value="Genomic_DNA"/>
</dbReference>
<evidence type="ECO:0000256" key="3">
    <source>
        <dbReference type="PIRSR" id="PIRSR005962-1"/>
    </source>
</evidence>
<dbReference type="PANTHER" id="PTHR11014:SF63">
    <property type="entry name" value="METALLOPEPTIDASE, PUTATIVE (AFU_ORTHOLOGUE AFUA_6G09600)-RELATED"/>
    <property type="match status" value="1"/>
</dbReference>
<feature type="binding site" evidence="3">
    <location>
        <position position="147"/>
    </location>
    <ligand>
        <name>Mn(2+)</name>
        <dbReference type="ChEBI" id="CHEBI:29035"/>
        <label>2</label>
    </ligand>
</feature>
<dbReference type="InterPro" id="IPR036264">
    <property type="entry name" value="Bact_exopeptidase_dim_dom"/>
</dbReference>
<organism evidence="5 6">
    <name type="scientific">Bosea vaviloviae</name>
    <dbReference type="NCBI Taxonomy" id="1526658"/>
    <lineage>
        <taxon>Bacteria</taxon>
        <taxon>Pseudomonadati</taxon>
        <taxon>Pseudomonadota</taxon>
        <taxon>Alphaproteobacteria</taxon>
        <taxon>Hyphomicrobiales</taxon>
        <taxon>Boseaceae</taxon>
        <taxon>Bosea</taxon>
    </lineage>
</organism>
<sequence length="396" mass="41637">MSLDRPNELTRAIADQVEAIEPALIALRRDIHAHPEVGFETVRTAALVASELERIGLKPQRGVGRVGVVAEIEGGAPGPCLLIRADMDALPMEELTGLPFASTIPGKMHACGHDIHTATLLGAGMVLKNLAPMLRGSVRLVFQPAEETVESGAAAMVADGAADGVAMALAFHNRPEMPVGRFGYVRGASTASSDEFDVIIHGRSGHAARPHAAVDPIVAASAMIMQLQTAISRVMDPSQSAVLTIGHIAGGSTHNIIPDSCMFQGTVRCRSAASRDTMEATFRRICEGVGAAMGVTCEISYIRGAPALVNDDGVVDAAVRSVSAQFGADVIDQLEGRFGAEDFSYFSERIPSCQLLVGASQPGRNDRVHNSDYQPDERCIGLGVAALVRTAVDVLS</sequence>
<dbReference type="GO" id="GO:0046872">
    <property type="term" value="F:metal ion binding"/>
    <property type="evidence" value="ECO:0007669"/>
    <property type="project" value="UniProtKB-KW"/>
</dbReference>
<evidence type="ECO:0000313" key="6">
    <source>
        <dbReference type="Proteomes" id="UP000094969"/>
    </source>
</evidence>
<feature type="binding site" evidence="3">
    <location>
        <position position="113"/>
    </location>
    <ligand>
        <name>Mn(2+)</name>
        <dbReference type="ChEBI" id="CHEBI:29035"/>
        <label>2</label>
    </ligand>
</feature>
<keyword evidence="3" id="KW-0479">Metal-binding</keyword>
<feature type="binding site" evidence="3">
    <location>
        <position position="172"/>
    </location>
    <ligand>
        <name>Mn(2+)</name>
        <dbReference type="ChEBI" id="CHEBI:29035"/>
        <label>2</label>
    </ligand>
</feature>
<dbReference type="Gene3D" id="3.40.630.10">
    <property type="entry name" value="Zn peptidases"/>
    <property type="match status" value="1"/>
</dbReference>
<proteinExistence type="inferred from homology"/>
<evidence type="ECO:0000256" key="1">
    <source>
        <dbReference type="ARBA" id="ARBA00006153"/>
    </source>
</evidence>
<dbReference type="NCBIfam" id="TIGR01891">
    <property type="entry name" value="amidohydrolases"/>
    <property type="match status" value="1"/>
</dbReference>
<dbReference type="STRING" id="1526658.BHK69_07565"/>
<dbReference type="Pfam" id="PF01546">
    <property type="entry name" value="Peptidase_M20"/>
    <property type="match status" value="1"/>
</dbReference>
<dbReference type="InterPro" id="IPR002933">
    <property type="entry name" value="Peptidase_M20"/>
</dbReference>
<keyword evidence="2 5" id="KW-0378">Hydrolase</keyword>
<evidence type="ECO:0000259" key="4">
    <source>
        <dbReference type="Pfam" id="PF07687"/>
    </source>
</evidence>
<dbReference type="OrthoDB" id="9777385at2"/>
<dbReference type="Proteomes" id="UP000094969">
    <property type="component" value="Chromosome"/>
</dbReference>
<dbReference type="RefSeq" id="WP_069693459.1">
    <property type="nucleotide sequence ID" value="NZ_CP017147.1"/>
</dbReference>
<dbReference type="GO" id="GO:0016787">
    <property type="term" value="F:hydrolase activity"/>
    <property type="evidence" value="ECO:0007669"/>
    <property type="project" value="UniProtKB-KW"/>
</dbReference>
<dbReference type="SUPFAM" id="SSF55031">
    <property type="entry name" value="Bacterial exopeptidase dimerisation domain"/>
    <property type="match status" value="1"/>
</dbReference>
<gene>
    <name evidence="5" type="ORF">BHK69_07565</name>
</gene>
<dbReference type="Gene3D" id="3.30.70.360">
    <property type="match status" value="1"/>
</dbReference>
<dbReference type="Pfam" id="PF07687">
    <property type="entry name" value="M20_dimer"/>
    <property type="match status" value="1"/>
</dbReference>
<feature type="binding site" evidence="3">
    <location>
        <position position="369"/>
    </location>
    <ligand>
        <name>Mn(2+)</name>
        <dbReference type="ChEBI" id="CHEBI:29035"/>
        <label>2</label>
    </ligand>
</feature>
<dbReference type="PIRSF" id="PIRSF005962">
    <property type="entry name" value="Pept_M20D_amidohydro"/>
    <property type="match status" value="1"/>
</dbReference>
<name>A0A1D7UA68_9HYPH</name>
<dbReference type="FunFam" id="3.30.70.360:FF:000014">
    <property type="entry name" value="N-acyl-L-amino acid amidohydrolase"/>
    <property type="match status" value="1"/>
</dbReference>
<feature type="binding site" evidence="3">
    <location>
        <position position="111"/>
    </location>
    <ligand>
        <name>Mn(2+)</name>
        <dbReference type="ChEBI" id="CHEBI:29035"/>
        <label>2</label>
    </ligand>
</feature>
<comment type="cofactor">
    <cofactor evidence="3">
        <name>Mn(2+)</name>
        <dbReference type="ChEBI" id="CHEBI:29035"/>
    </cofactor>
    <text evidence="3">The Mn(2+) ion enhances activity.</text>
</comment>
<dbReference type="PANTHER" id="PTHR11014">
    <property type="entry name" value="PEPTIDASE M20 FAMILY MEMBER"/>
    <property type="match status" value="1"/>
</dbReference>
<accession>A0A1D7UA68</accession>
<comment type="similarity">
    <text evidence="1">Belongs to the peptidase M20 family.</text>
</comment>
<dbReference type="InterPro" id="IPR011650">
    <property type="entry name" value="Peptidase_M20_dimer"/>
</dbReference>
<dbReference type="CDD" id="cd03886">
    <property type="entry name" value="M20_Acy1"/>
    <property type="match status" value="1"/>
</dbReference>
<evidence type="ECO:0000313" key="5">
    <source>
        <dbReference type="EMBL" id="AOO84270.1"/>
    </source>
</evidence>
<dbReference type="AlphaFoldDB" id="A0A1D7UA68"/>
<keyword evidence="6" id="KW-1185">Reference proteome</keyword>
<evidence type="ECO:0000256" key="2">
    <source>
        <dbReference type="ARBA" id="ARBA00022801"/>
    </source>
</evidence>
<feature type="domain" description="Peptidase M20 dimerisation" evidence="4">
    <location>
        <begin position="195"/>
        <end position="287"/>
    </location>
</feature>
<keyword evidence="3" id="KW-0464">Manganese</keyword>
<dbReference type="InterPro" id="IPR017439">
    <property type="entry name" value="Amidohydrolase"/>
</dbReference>
<dbReference type="SUPFAM" id="SSF53187">
    <property type="entry name" value="Zn-dependent exopeptidases"/>
    <property type="match status" value="1"/>
</dbReference>
<protein>
    <submittedName>
        <fullName evidence="5">N-acyl-L-amino acid amidohydrolase</fullName>
    </submittedName>
</protein>
<dbReference type="KEGG" id="bvv:BHK69_07565"/>
<reference evidence="5 6" key="1">
    <citation type="journal article" date="2015" name="Antonie Van Leeuwenhoek">
        <title>Bosea vaviloviae sp. nov., a new species of slow-growing rhizobia isolated from nodules of the relict species Vavilovia formosa (Stev.) Fed.</title>
        <authorList>
            <person name="Safronova V.I."/>
            <person name="Kuznetsova I.G."/>
            <person name="Sazanova A.L."/>
            <person name="Kimeklis A.K."/>
            <person name="Belimov A.A."/>
            <person name="Andronov E.E."/>
            <person name="Pinaev A.G."/>
            <person name="Chizhevskaya E.P."/>
            <person name="Pukhaev A.R."/>
            <person name="Popov K.P."/>
            <person name="Willems A."/>
            <person name="Tikhonovich I.A."/>
        </authorList>
    </citation>
    <scope>NUCLEOTIDE SEQUENCE [LARGE SCALE GENOMIC DNA]</scope>
    <source>
        <strain evidence="5 6">Vaf18</strain>
    </source>
</reference>